<feature type="transmembrane region" description="Helical" evidence="9">
    <location>
        <begin position="49"/>
        <end position="69"/>
    </location>
</feature>
<evidence type="ECO:0000256" key="5">
    <source>
        <dbReference type="ARBA" id="ARBA00022692"/>
    </source>
</evidence>
<comment type="similarity">
    <text evidence="2 8">Belongs to the prokaryotic riboflavin transporter (P-RFT) (TC 2.A.87) family.</text>
</comment>
<dbReference type="STRING" id="862517.HMPREF9225_0758"/>
<dbReference type="InterPro" id="IPR024529">
    <property type="entry name" value="ECF_trnsprt_substrate-spec"/>
</dbReference>
<dbReference type="eggNOG" id="COG3601">
    <property type="taxonomic scope" value="Bacteria"/>
</dbReference>
<gene>
    <name evidence="10" type="ORF">HMPREF9225_0758</name>
</gene>
<keyword evidence="11" id="KW-1185">Reference proteome</keyword>
<dbReference type="PANTHER" id="PTHR38438">
    <property type="entry name" value="RIBOFLAVIN TRANSPORTER RIBU"/>
    <property type="match status" value="1"/>
</dbReference>
<dbReference type="PANTHER" id="PTHR38438:SF1">
    <property type="entry name" value="RIBOFLAVIN TRANSPORTER RIBU"/>
    <property type="match status" value="1"/>
</dbReference>
<comment type="function">
    <text evidence="8">Probably a riboflavin-binding protein that interacts with the energy-coupling factor (ECF) ABC-transporter complex.</text>
</comment>
<dbReference type="HOGENOM" id="CLU_086673_1_0_9"/>
<keyword evidence="4 8" id="KW-1003">Cell membrane</keyword>
<dbReference type="RefSeq" id="WP_008901573.1">
    <property type="nucleotide sequence ID" value="NZ_GL397071.1"/>
</dbReference>
<comment type="subcellular location">
    <subcellularLocation>
        <location evidence="1">Cell membrane</location>
        <topology evidence="1">Multi-pass membrane protein</topology>
    </subcellularLocation>
</comment>
<evidence type="ECO:0000256" key="6">
    <source>
        <dbReference type="ARBA" id="ARBA00022989"/>
    </source>
</evidence>
<accession>E0NKR9</accession>
<evidence type="ECO:0000256" key="3">
    <source>
        <dbReference type="ARBA" id="ARBA00022448"/>
    </source>
</evidence>
<dbReference type="PIRSF" id="PIRSF037778">
    <property type="entry name" value="UCP037778_transp_RibU"/>
    <property type="match status" value="1"/>
</dbReference>
<reference evidence="10 11" key="1">
    <citation type="submission" date="2010-07" db="EMBL/GenBank/DDBJ databases">
        <authorList>
            <person name="Muzny D."/>
            <person name="Qin X."/>
            <person name="Deng J."/>
            <person name="Jiang H."/>
            <person name="Liu Y."/>
            <person name="Qu J."/>
            <person name="Song X.-Z."/>
            <person name="Zhang L."/>
            <person name="Thornton R."/>
            <person name="Coyle M."/>
            <person name="Francisco L."/>
            <person name="Jackson L."/>
            <person name="Javaid M."/>
            <person name="Korchina V."/>
            <person name="Kovar C."/>
            <person name="Mata R."/>
            <person name="Mathew T."/>
            <person name="Ngo R."/>
            <person name="Nguyen L."/>
            <person name="Nguyen N."/>
            <person name="Okwuonu G."/>
            <person name="Ongeri F."/>
            <person name="Pham C."/>
            <person name="Simmons D."/>
            <person name="Wilczek-Boney K."/>
            <person name="Hale W."/>
            <person name="Jakkamsetti A."/>
            <person name="Pham P."/>
            <person name="Ruth R."/>
            <person name="San Lucas F."/>
            <person name="Warren J."/>
            <person name="Zhang J."/>
            <person name="Zhao Z."/>
            <person name="Zhou C."/>
            <person name="Zhu D."/>
            <person name="Lee S."/>
            <person name="Bess C."/>
            <person name="Blankenburg K."/>
            <person name="Forbes L."/>
            <person name="Fu Q."/>
            <person name="Gubbala S."/>
            <person name="Hirani K."/>
            <person name="Jayaseelan J.C."/>
            <person name="Lara F."/>
            <person name="Munidasa M."/>
            <person name="Palculict T."/>
            <person name="Patil S."/>
            <person name="Pu L.-L."/>
            <person name="Saada N."/>
            <person name="Tang L."/>
            <person name="Weissenberger G."/>
            <person name="Zhu Y."/>
            <person name="Hemphill L."/>
            <person name="Shang Y."/>
            <person name="Youmans B."/>
            <person name="Ayvaz T."/>
            <person name="Ross M."/>
            <person name="Santibanez J."/>
            <person name="Aqrawi P."/>
            <person name="Gross S."/>
            <person name="Joshi V."/>
            <person name="Fowler G."/>
            <person name="Nazareth L."/>
            <person name="Reid J."/>
            <person name="Worley K."/>
            <person name="Petrosino J."/>
            <person name="Highlander S."/>
            <person name="Gibbs R."/>
        </authorList>
    </citation>
    <scope>NUCLEOTIDE SEQUENCE [LARGE SCALE GENOMIC DNA]</scope>
    <source>
        <strain evidence="10 11">ATCC BAA-1640</strain>
    </source>
</reference>
<dbReference type="OrthoDB" id="9809216at2"/>
<dbReference type="AlphaFoldDB" id="E0NKR9"/>
<dbReference type="Pfam" id="PF12822">
    <property type="entry name" value="ECF_trnsprt"/>
    <property type="match status" value="1"/>
</dbReference>
<keyword evidence="6 9" id="KW-1133">Transmembrane helix</keyword>
<keyword evidence="5 9" id="KW-0812">Transmembrane</keyword>
<feature type="transmembrane region" description="Helical" evidence="9">
    <location>
        <begin position="20"/>
        <end position="42"/>
    </location>
</feature>
<evidence type="ECO:0000313" key="11">
    <source>
        <dbReference type="Proteomes" id="UP000003280"/>
    </source>
</evidence>
<organism evidence="10 11">
    <name type="scientific">Peptoniphilus duerdenii ATCC BAA-1640</name>
    <dbReference type="NCBI Taxonomy" id="862517"/>
    <lineage>
        <taxon>Bacteria</taxon>
        <taxon>Bacillati</taxon>
        <taxon>Bacillota</taxon>
        <taxon>Tissierellia</taxon>
        <taxon>Tissierellales</taxon>
        <taxon>Peptoniphilaceae</taxon>
        <taxon>Peptoniphilus</taxon>
    </lineage>
</organism>
<dbReference type="Gene3D" id="1.10.1760.20">
    <property type="match status" value="1"/>
</dbReference>
<feature type="transmembrane region" description="Helical" evidence="9">
    <location>
        <begin position="115"/>
        <end position="137"/>
    </location>
</feature>
<feature type="transmembrane region" description="Helical" evidence="9">
    <location>
        <begin position="167"/>
        <end position="191"/>
    </location>
</feature>
<evidence type="ECO:0000256" key="1">
    <source>
        <dbReference type="ARBA" id="ARBA00004651"/>
    </source>
</evidence>
<sequence length="201" mass="22218">MNNTTRRGIKTRNITRVGVLSVMAFILMNIKMPLAFIAPAFMKLDISDVPVLLGAFTMGPIYGVIIAAIKNILNIIITGTDTGMVGELSNFIIASVYAITASVFYRRYRTFKGAILSLVLGIVLMTTSAFISNYYFIFPLYAKIMPMEAIVAMGSKIFPKVTDLFTMMVYCIIPFNIIKGSITAVVTVLLYERVRPALKDS</sequence>
<dbReference type="EMBL" id="AEEH01000029">
    <property type="protein sequence ID" value="EFM25610.1"/>
    <property type="molecule type" value="Genomic_DNA"/>
</dbReference>
<dbReference type="GO" id="GO:0032217">
    <property type="term" value="F:riboflavin transmembrane transporter activity"/>
    <property type="evidence" value="ECO:0007669"/>
    <property type="project" value="UniProtKB-UniRule"/>
</dbReference>
<dbReference type="GO" id="GO:0005886">
    <property type="term" value="C:plasma membrane"/>
    <property type="evidence" value="ECO:0007669"/>
    <property type="project" value="UniProtKB-SubCell"/>
</dbReference>
<evidence type="ECO:0000256" key="4">
    <source>
        <dbReference type="ARBA" id="ARBA00022475"/>
    </source>
</evidence>
<keyword evidence="7 8" id="KW-0472">Membrane</keyword>
<dbReference type="Proteomes" id="UP000003280">
    <property type="component" value="Unassembled WGS sequence"/>
</dbReference>
<dbReference type="InterPro" id="IPR025720">
    <property type="entry name" value="RibU"/>
</dbReference>
<feature type="transmembrane region" description="Helical" evidence="9">
    <location>
        <begin position="89"/>
        <end position="108"/>
    </location>
</feature>
<proteinExistence type="inferred from homology"/>
<evidence type="ECO:0000256" key="8">
    <source>
        <dbReference type="PIRNR" id="PIRNR037778"/>
    </source>
</evidence>
<name>E0NKR9_9FIRM</name>
<protein>
    <recommendedName>
        <fullName evidence="8">Riboflavin transporter</fullName>
    </recommendedName>
</protein>
<evidence type="ECO:0000256" key="7">
    <source>
        <dbReference type="ARBA" id="ARBA00023136"/>
    </source>
</evidence>
<keyword evidence="3 8" id="KW-0813">Transport</keyword>
<evidence type="ECO:0000256" key="9">
    <source>
        <dbReference type="SAM" id="Phobius"/>
    </source>
</evidence>
<evidence type="ECO:0000313" key="10">
    <source>
        <dbReference type="EMBL" id="EFM25610.1"/>
    </source>
</evidence>
<evidence type="ECO:0000256" key="2">
    <source>
        <dbReference type="ARBA" id="ARBA00005540"/>
    </source>
</evidence>
<comment type="caution">
    <text evidence="10">The sequence shown here is derived from an EMBL/GenBank/DDBJ whole genome shotgun (WGS) entry which is preliminary data.</text>
</comment>